<dbReference type="OMA" id="TIAGIWE"/>
<feature type="transmembrane region" description="Helical" evidence="7">
    <location>
        <begin position="236"/>
        <end position="255"/>
    </location>
</feature>
<dbReference type="PANTHER" id="PTHR31123">
    <property type="entry name" value="ACCUMULATION OF DYADS PROTEIN 2-RELATED"/>
    <property type="match status" value="1"/>
</dbReference>
<keyword evidence="4 7" id="KW-1133">Transmembrane helix</keyword>
<accession>G8JPH4</accession>
<organism evidence="8 9">
    <name type="scientific">Eremothecium cymbalariae (strain CBS 270.75 / DBVPG 7215 / KCTC 17166 / NRRL Y-17582)</name>
    <name type="common">Yeast</name>
    <dbReference type="NCBI Taxonomy" id="931890"/>
    <lineage>
        <taxon>Eukaryota</taxon>
        <taxon>Fungi</taxon>
        <taxon>Dikarya</taxon>
        <taxon>Ascomycota</taxon>
        <taxon>Saccharomycotina</taxon>
        <taxon>Saccharomycetes</taxon>
        <taxon>Saccharomycetales</taxon>
        <taxon>Saccharomycetaceae</taxon>
        <taxon>Eremothecium</taxon>
    </lineage>
</organism>
<sequence>MSIFDDAAAVRRGQEEGNGDLENQRQQRSRALPPTTAASTITPNAYSTGLLNDYDDDQAKVEKVRTSGAHDEYIYLGQQKFLKSDLYEAFGAPLNAGLAPVATRQFANPSPLGLSAFALTTFVLSLYNCNAAGVELPGVVVGLAFFYGGLIQLLAGMWEMVVGNTFGAVALSSYGGFWLSYAAINLPWFGIISSYIPTSGGSDVADYDQFRNALGIYLLAWAIFTFMLTICTMKSSLSFFALFLLLGVTFVLLAASEFKWSAGLRHAGGVVGVIVAIIAWYNALAGLATKENSYVRFSTVSLPGVGKSWSWR</sequence>
<reference evidence="9" key="1">
    <citation type="journal article" date="2012" name="G3 (Bethesda)">
        <title>Pichia sorbitophila, an interspecies yeast hybrid reveals early steps of genome resolution following polyploidization.</title>
        <authorList>
            <person name="Leh Louis V."/>
            <person name="Despons L."/>
            <person name="Friedrich A."/>
            <person name="Martin T."/>
            <person name="Durrens P."/>
            <person name="Casaregola S."/>
            <person name="Neuveglise C."/>
            <person name="Fairhead C."/>
            <person name="Marck C."/>
            <person name="Cruz J.A."/>
            <person name="Straub M.L."/>
            <person name="Kugler V."/>
            <person name="Sacerdot C."/>
            <person name="Uzunov Z."/>
            <person name="Thierry A."/>
            <person name="Weiss S."/>
            <person name="Bleykasten C."/>
            <person name="De Montigny J."/>
            <person name="Jacques N."/>
            <person name="Jung P."/>
            <person name="Lemaire M."/>
            <person name="Mallet S."/>
            <person name="Morel G."/>
            <person name="Richard G.F."/>
            <person name="Sarkar A."/>
            <person name="Savel G."/>
            <person name="Schacherer J."/>
            <person name="Seret M.L."/>
            <person name="Talla E."/>
            <person name="Samson G."/>
            <person name="Jubin C."/>
            <person name="Poulain J."/>
            <person name="Vacherie B."/>
            <person name="Barbe V."/>
            <person name="Pelletier E."/>
            <person name="Sherman D.J."/>
            <person name="Westhof E."/>
            <person name="Weissenbach J."/>
            <person name="Baret P.V."/>
            <person name="Wincker P."/>
            <person name="Gaillardin C."/>
            <person name="Dujon B."/>
            <person name="Souciet J.L."/>
        </authorList>
    </citation>
    <scope>NUCLEOTIDE SEQUENCE [LARGE SCALE GENOMIC DNA]</scope>
    <source>
        <strain evidence="9">CBS 270.75 / DBVPG 7215 / KCTC 17166 / NRRL Y-17582</strain>
    </source>
</reference>
<dbReference type="Pfam" id="PF01184">
    <property type="entry name" value="Gpr1_Fun34_YaaH"/>
    <property type="match status" value="1"/>
</dbReference>
<evidence type="ECO:0000256" key="5">
    <source>
        <dbReference type="ARBA" id="ARBA00023136"/>
    </source>
</evidence>
<dbReference type="EMBL" id="CP002498">
    <property type="protein sequence ID" value="AET38441.1"/>
    <property type="molecule type" value="Genomic_DNA"/>
</dbReference>
<evidence type="ECO:0000313" key="8">
    <source>
        <dbReference type="EMBL" id="AET38441.1"/>
    </source>
</evidence>
<gene>
    <name evidence="8" type="ordered locus">Ecym_2741</name>
</gene>
<keyword evidence="3 7" id="KW-0812">Transmembrane</keyword>
<proteinExistence type="inferred from homology"/>
<comment type="similarity">
    <text evidence="2">Belongs to the acetate uptake transporter (AceTr) (TC 2.A.96) family.</text>
</comment>
<dbReference type="Proteomes" id="UP000006790">
    <property type="component" value="Chromosome 2"/>
</dbReference>
<feature type="region of interest" description="Disordered" evidence="6">
    <location>
        <begin position="1"/>
        <end position="43"/>
    </location>
</feature>
<dbReference type="InParanoid" id="G8JPH4"/>
<dbReference type="GO" id="GO:0015123">
    <property type="term" value="F:acetate transmembrane transporter activity"/>
    <property type="evidence" value="ECO:0007669"/>
    <property type="project" value="TreeGrafter"/>
</dbReference>
<dbReference type="GeneID" id="11468500"/>
<protein>
    <submittedName>
        <fullName evidence="8">Uncharacterized protein</fullName>
    </submittedName>
</protein>
<dbReference type="GO" id="GO:0005886">
    <property type="term" value="C:plasma membrane"/>
    <property type="evidence" value="ECO:0007669"/>
    <property type="project" value="TreeGrafter"/>
</dbReference>
<dbReference type="AlphaFoldDB" id="G8JPH4"/>
<feature type="transmembrane region" description="Helical" evidence="7">
    <location>
        <begin position="210"/>
        <end position="230"/>
    </location>
</feature>
<dbReference type="OrthoDB" id="3648309at2759"/>
<evidence type="ECO:0000256" key="6">
    <source>
        <dbReference type="SAM" id="MobiDB-lite"/>
    </source>
</evidence>
<evidence type="ECO:0000256" key="1">
    <source>
        <dbReference type="ARBA" id="ARBA00004141"/>
    </source>
</evidence>
<dbReference type="HOGENOM" id="CLU_051062_0_0_1"/>
<feature type="transmembrane region" description="Helical" evidence="7">
    <location>
        <begin position="267"/>
        <end position="288"/>
    </location>
</feature>
<evidence type="ECO:0000256" key="2">
    <source>
        <dbReference type="ARBA" id="ARBA00005587"/>
    </source>
</evidence>
<evidence type="ECO:0000313" key="9">
    <source>
        <dbReference type="Proteomes" id="UP000006790"/>
    </source>
</evidence>
<feature type="transmembrane region" description="Helical" evidence="7">
    <location>
        <begin position="178"/>
        <end position="198"/>
    </location>
</feature>
<dbReference type="KEGG" id="erc:Ecym_2741"/>
<dbReference type="FunCoup" id="G8JPH4">
    <property type="interactions" value="54"/>
</dbReference>
<dbReference type="InterPro" id="IPR051633">
    <property type="entry name" value="AceTr"/>
</dbReference>
<feature type="transmembrane region" description="Helical" evidence="7">
    <location>
        <begin position="112"/>
        <end position="129"/>
    </location>
</feature>
<keyword evidence="9" id="KW-1185">Reference proteome</keyword>
<dbReference type="eggNOG" id="ENOG502QUJS">
    <property type="taxonomic scope" value="Eukaryota"/>
</dbReference>
<dbReference type="InterPro" id="IPR000791">
    <property type="entry name" value="Gpr1/Fun34/SatP-like"/>
</dbReference>
<name>G8JPH4_ERECY</name>
<evidence type="ECO:0000256" key="3">
    <source>
        <dbReference type="ARBA" id="ARBA00022692"/>
    </source>
</evidence>
<evidence type="ECO:0000256" key="4">
    <source>
        <dbReference type="ARBA" id="ARBA00022989"/>
    </source>
</evidence>
<evidence type="ECO:0000256" key="7">
    <source>
        <dbReference type="SAM" id="Phobius"/>
    </source>
</evidence>
<keyword evidence="5 7" id="KW-0472">Membrane</keyword>
<comment type="subcellular location">
    <subcellularLocation>
        <location evidence="1">Membrane</location>
        <topology evidence="1">Multi-pass membrane protein</topology>
    </subcellularLocation>
</comment>
<dbReference type="PANTHER" id="PTHR31123:SF1">
    <property type="entry name" value="ACCUMULATION OF DYADS PROTEIN 2-RELATED"/>
    <property type="match status" value="1"/>
</dbReference>
<dbReference type="STRING" id="931890.G8JPH4"/>
<dbReference type="NCBIfam" id="NF038013">
    <property type="entry name" value="AceTr_1"/>
    <property type="match status" value="1"/>
</dbReference>
<dbReference type="RefSeq" id="XP_003645258.1">
    <property type="nucleotide sequence ID" value="XM_003645210.1"/>
</dbReference>